<proteinExistence type="predicted"/>
<comment type="caution">
    <text evidence="1">The sequence shown here is derived from an EMBL/GenBank/DDBJ whole genome shotgun (WGS) entry which is preliminary data.</text>
</comment>
<dbReference type="Proteomes" id="UP001497700">
    <property type="component" value="Unassembled WGS sequence"/>
</dbReference>
<accession>A0ACB9ZGM0</accession>
<protein>
    <submittedName>
        <fullName evidence="1">S-adenosyl-L-methionine-dependent methyltransferase</fullName>
    </submittedName>
</protein>
<reference evidence="1 2" key="1">
    <citation type="journal article" date="2022" name="New Phytol.">
        <title>Ecological generalism drives hyperdiversity of secondary metabolite gene clusters in xylarialean endophytes.</title>
        <authorList>
            <person name="Franco M.E.E."/>
            <person name="Wisecaver J.H."/>
            <person name="Arnold A.E."/>
            <person name="Ju Y.M."/>
            <person name="Slot J.C."/>
            <person name="Ahrendt S."/>
            <person name="Moore L.P."/>
            <person name="Eastman K.E."/>
            <person name="Scott K."/>
            <person name="Konkel Z."/>
            <person name="Mondo S.J."/>
            <person name="Kuo A."/>
            <person name="Hayes R.D."/>
            <person name="Haridas S."/>
            <person name="Andreopoulos B."/>
            <person name="Riley R."/>
            <person name="LaButti K."/>
            <person name="Pangilinan J."/>
            <person name="Lipzen A."/>
            <person name="Amirebrahimi M."/>
            <person name="Yan J."/>
            <person name="Adam C."/>
            <person name="Keymanesh K."/>
            <person name="Ng V."/>
            <person name="Louie K."/>
            <person name="Northen T."/>
            <person name="Drula E."/>
            <person name="Henrissat B."/>
            <person name="Hsieh H.M."/>
            <person name="Youens-Clark K."/>
            <person name="Lutzoni F."/>
            <person name="Miadlikowska J."/>
            <person name="Eastwood D.C."/>
            <person name="Hamelin R.C."/>
            <person name="Grigoriev I.V."/>
            <person name="U'Ren J.M."/>
        </authorList>
    </citation>
    <scope>NUCLEOTIDE SEQUENCE [LARGE SCALE GENOMIC DNA]</scope>
    <source>
        <strain evidence="1 2">CBS 119005</strain>
    </source>
</reference>
<evidence type="ECO:0000313" key="1">
    <source>
        <dbReference type="EMBL" id="KAI4870801.1"/>
    </source>
</evidence>
<keyword evidence="1" id="KW-0808">Transferase</keyword>
<name>A0ACB9ZGM0_9PEZI</name>
<gene>
    <name evidence="1" type="ORF">F4820DRAFT_145216</name>
</gene>
<evidence type="ECO:0000313" key="2">
    <source>
        <dbReference type="Proteomes" id="UP001497700"/>
    </source>
</evidence>
<organism evidence="1 2">
    <name type="scientific">Hypoxylon rubiginosum</name>
    <dbReference type="NCBI Taxonomy" id="110542"/>
    <lineage>
        <taxon>Eukaryota</taxon>
        <taxon>Fungi</taxon>
        <taxon>Dikarya</taxon>
        <taxon>Ascomycota</taxon>
        <taxon>Pezizomycotina</taxon>
        <taxon>Sordariomycetes</taxon>
        <taxon>Xylariomycetidae</taxon>
        <taxon>Xylariales</taxon>
        <taxon>Hypoxylaceae</taxon>
        <taxon>Hypoxylon</taxon>
    </lineage>
</organism>
<sequence>MESDRIYAAVKEHYSQSALRSDQRSGYRRTVAQSFGYTEEELGGVPDQSNLGLSCGNPLAIASLREGETVIDIGSGAGFDVFLAAKKVGATGRAIGVDMNKDMLALAEKNKARSGAAANVSFVESRITGIDLGDGIADCVVSNCVVNLVPEAEKQLVFDEMFRLLRPGGRVAVSDILAVKPLPEALRASAAAYVGCVAGASLVGAYEGYLKCAGFKDVLFQDAHHDLNIYRDAPSYADGPQDRRNGITSCCESRDDAEEVKMACCTPTSGQGGNGPNPDELALDLGEVDLNEFLASYKIYAVKP</sequence>
<keyword evidence="2" id="KW-1185">Reference proteome</keyword>
<dbReference type="EMBL" id="MU393422">
    <property type="protein sequence ID" value="KAI4870801.1"/>
    <property type="molecule type" value="Genomic_DNA"/>
</dbReference>
<keyword evidence="1" id="KW-0489">Methyltransferase</keyword>